<dbReference type="RefSeq" id="WP_269955065.1">
    <property type="nucleotide sequence ID" value="NZ_JAKMUV010000009.1"/>
</dbReference>
<evidence type="ECO:0000256" key="7">
    <source>
        <dbReference type="ARBA" id="ARBA00022840"/>
    </source>
</evidence>
<dbReference type="GO" id="GO:0000155">
    <property type="term" value="F:phosphorelay sensor kinase activity"/>
    <property type="evidence" value="ECO:0007669"/>
    <property type="project" value="InterPro"/>
</dbReference>
<dbReference type="Proteomes" id="UP001146505">
    <property type="component" value="Unassembled WGS sequence"/>
</dbReference>
<evidence type="ECO:0000259" key="10">
    <source>
        <dbReference type="Pfam" id="PF07730"/>
    </source>
</evidence>
<dbReference type="PANTHER" id="PTHR24421">
    <property type="entry name" value="NITRATE/NITRITE SENSOR PROTEIN NARX-RELATED"/>
    <property type="match status" value="1"/>
</dbReference>
<keyword evidence="8" id="KW-0902">Two-component regulatory system</keyword>
<evidence type="ECO:0000313" key="12">
    <source>
        <dbReference type="Proteomes" id="UP001146505"/>
    </source>
</evidence>
<dbReference type="GO" id="GO:0016020">
    <property type="term" value="C:membrane"/>
    <property type="evidence" value="ECO:0007669"/>
    <property type="project" value="InterPro"/>
</dbReference>
<feature type="transmembrane region" description="Helical" evidence="9">
    <location>
        <begin position="48"/>
        <end position="68"/>
    </location>
</feature>
<feature type="transmembrane region" description="Helical" evidence="9">
    <location>
        <begin position="80"/>
        <end position="103"/>
    </location>
</feature>
<evidence type="ECO:0000256" key="2">
    <source>
        <dbReference type="ARBA" id="ARBA00012438"/>
    </source>
</evidence>
<keyword evidence="9" id="KW-0472">Membrane</keyword>
<gene>
    <name evidence="11" type="ORF">L8U58_07780</name>
</gene>
<evidence type="ECO:0000256" key="1">
    <source>
        <dbReference type="ARBA" id="ARBA00000085"/>
    </source>
</evidence>
<evidence type="ECO:0000256" key="8">
    <source>
        <dbReference type="ARBA" id="ARBA00023012"/>
    </source>
</evidence>
<keyword evidence="9" id="KW-1133">Transmembrane helix</keyword>
<dbReference type="CDD" id="cd16917">
    <property type="entry name" value="HATPase_UhpB-NarQ-NarX-like"/>
    <property type="match status" value="1"/>
</dbReference>
<evidence type="ECO:0000256" key="9">
    <source>
        <dbReference type="SAM" id="Phobius"/>
    </source>
</evidence>
<sequence>MSYEAVLRPVWWRDASWWVLVSVVVLAFAFLGVSATFGTGIGTKTWQVVVSIIGLVISFTGLLLQRFRPEPGVAVTAVGMFAYAASALLVWPLGYLVVAYEAYFISAKLTLRRKLWLSLLLFGSFFAMVWGTFYNARVAVHGDLVWAGVDFRTKEFWLVWGLILLLVSVTVALMWLTGRYSLRRDQAVEALAARAELATVSERNRIARELHDIVAHSLTVVIAQADGGRYAGRKDPDKAIEALDTIAARGRSALTQMRELLSVLHDDAPSPRSTTVTPGVAGVPDLVADAKRSGVQVQLHVTGEPSQLDEVRDLSVYRIVQESLTNVLKHAGAVPAQVRLEWEPAQVTISVDNAPGDEQIEGSGRGLTGIRQRVAIHGGTARWGASAVYPGGWNVTATVPYAKED</sequence>
<keyword evidence="5" id="KW-0547">Nucleotide-binding</keyword>
<keyword evidence="7" id="KW-0067">ATP-binding</keyword>
<comment type="catalytic activity">
    <reaction evidence="1">
        <text>ATP + protein L-histidine = ADP + protein N-phospho-L-histidine.</text>
        <dbReference type="EC" id="2.7.13.3"/>
    </reaction>
</comment>
<dbReference type="EC" id="2.7.13.3" evidence="2"/>
<dbReference type="GO" id="GO:0046983">
    <property type="term" value="F:protein dimerization activity"/>
    <property type="evidence" value="ECO:0007669"/>
    <property type="project" value="InterPro"/>
</dbReference>
<protein>
    <recommendedName>
        <fullName evidence="2">histidine kinase</fullName>
        <ecNumber evidence="2">2.7.13.3</ecNumber>
    </recommendedName>
</protein>
<dbReference type="Gene3D" id="1.20.5.1930">
    <property type="match status" value="1"/>
</dbReference>
<dbReference type="InterPro" id="IPR036890">
    <property type="entry name" value="HATPase_C_sf"/>
</dbReference>
<dbReference type="SUPFAM" id="SSF55874">
    <property type="entry name" value="ATPase domain of HSP90 chaperone/DNA topoisomerase II/histidine kinase"/>
    <property type="match status" value="1"/>
</dbReference>
<keyword evidence="12" id="KW-1185">Reference proteome</keyword>
<dbReference type="InterPro" id="IPR011712">
    <property type="entry name" value="Sig_transdc_His_kin_sub3_dim/P"/>
</dbReference>
<feature type="transmembrane region" description="Helical" evidence="9">
    <location>
        <begin position="156"/>
        <end position="176"/>
    </location>
</feature>
<dbReference type="PANTHER" id="PTHR24421:SF10">
    <property type="entry name" value="NITRATE_NITRITE SENSOR PROTEIN NARQ"/>
    <property type="match status" value="1"/>
</dbReference>
<keyword evidence="6 11" id="KW-0418">Kinase</keyword>
<reference evidence="11" key="1">
    <citation type="submission" date="2022-02" db="EMBL/GenBank/DDBJ databases">
        <title>Corynebacterium sp. from urogenital microbiome.</title>
        <authorList>
            <person name="Cappelli E.A."/>
            <person name="Ribeiro T.G."/>
            <person name="Peixe L."/>
        </authorList>
    </citation>
    <scope>NUCLEOTIDE SEQUENCE</scope>
    <source>
        <strain evidence="11">C9Ua_112</strain>
    </source>
</reference>
<keyword evidence="9" id="KW-0812">Transmembrane</keyword>
<evidence type="ECO:0000256" key="4">
    <source>
        <dbReference type="ARBA" id="ARBA00022679"/>
    </source>
</evidence>
<name>A0A9X3RRW3_9CORY</name>
<keyword evidence="4" id="KW-0808">Transferase</keyword>
<comment type="caution">
    <text evidence="11">The sequence shown here is derived from an EMBL/GenBank/DDBJ whole genome shotgun (WGS) entry which is preliminary data.</text>
</comment>
<dbReference type="InterPro" id="IPR050482">
    <property type="entry name" value="Sensor_HK_TwoCompSys"/>
</dbReference>
<evidence type="ECO:0000256" key="3">
    <source>
        <dbReference type="ARBA" id="ARBA00022553"/>
    </source>
</evidence>
<evidence type="ECO:0000256" key="6">
    <source>
        <dbReference type="ARBA" id="ARBA00022777"/>
    </source>
</evidence>
<feature type="transmembrane region" description="Helical" evidence="9">
    <location>
        <begin position="115"/>
        <end position="136"/>
    </location>
</feature>
<dbReference type="Pfam" id="PF07730">
    <property type="entry name" value="HisKA_3"/>
    <property type="match status" value="1"/>
</dbReference>
<evidence type="ECO:0000256" key="5">
    <source>
        <dbReference type="ARBA" id="ARBA00022741"/>
    </source>
</evidence>
<organism evidence="11 12">
    <name type="scientific">Corynebacterium macclintockiae</name>
    <dbReference type="NCBI Taxonomy" id="2913501"/>
    <lineage>
        <taxon>Bacteria</taxon>
        <taxon>Bacillati</taxon>
        <taxon>Actinomycetota</taxon>
        <taxon>Actinomycetes</taxon>
        <taxon>Mycobacteriales</taxon>
        <taxon>Corynebacteriaceae</taxon>
        <taxon>Corynebacterium</taxon>
    </lineage>
</organism>
<dbReference type="EMBL" id="JAKMUV010000009">
    <property type="protein sequence ID" value="MCZ9305421.1"/>
    <property type="molecule type" value="Genomic_DNA"/>
</dbReference>
<keyword evidence="3" id="KW-0597">Phosphoprotein</keyword>
<proteinExistence type="predicted"/>
<dbReference type="GeneID" id="301813448"/>
<dbReference type="AlphaFoldDB" id="A0A9X3RRW3"/>
<feature type="transmembrane region" description="Helical" evidence="9">
    <location>
        <begin position="15"/>
        <end position="36"/>
    </location>
</feature>
<evidence type="ECO:0000313" key="11">
    <source>
        <dbReference type="EMBL" id="MCZ9305421.1"/>
    </source>
</evidence>
<accession>A0A9X3RRW3</accession>
<feature type="domain" description="Signal transduction histidine kinase subgroup 3 dimerisation and phosphoacceptor" evidence="10">
    <location>
        <begin position="202"/>
        <end position="267"/>
    </location>
</feature>
<dbReference type="GO" id="GO:0005524">
    <property type="term" value="F:ATP binding"/>
    <property type="evidence" value="ECO:0007669"/>
    <property type="project" value="UniProtKB-KW"/>
</dbReference>
<dbReference type="Gene3D" id="3.30.565.10">
    <property type="entry name" value="Histidine kinase-like ATPase, C-terminal domain"/>
    <property type="match status" value="1"/>
</dbReference>